<dbReference type="InterPro" id="IPR048876">
    <property type="entry name" value="BipA_C"/>
</dbReference>
<dbReference type="CDD" id="cd16263">
    <property type="entry name" value="BipA_III"/>
    <property type="match status" value="1"/>
</dbReference>
<dbReference type="NCBIfam" id="TIGR00231">
    <property type="entry name" value="small_GTP"/>
    <property type="match status" value="1"/>
</dbReference>
<protein>
    <recommendedName>
        <fullName evidence="2">Large ribosomal subunit assembly factor BipA</fullName>
        <ecNumber evidence="2">3.6.5.-</ecNumber>
    </recommendedName>
    <alternativeName>
        <fullName evidence="2">GTP-binding protein BipA</fullName>
    </alternativeName>
</protein>
<dbReference type="EC" id="3.6.5.-" evidence="2"/>
<keyword evidence="1 2" id="KW-0342">GTP-binding</keyword>
<comment type="function">
    <text evidence="2">A 50S ribosomal subunit assembly protein with GTPase activity, required for 50S subunit assembly at low temperatures, may also play a role in translation. Binds GTP and analogs. Binds the 70S ribosome between the 30S and 50S subunits, in a similar position as ribosome-bound EF-G; it contacts a number of ribosomal proteins, both rRNAs and the A-site tRNA.</text>
</comment>
<comment type="subcellular location">
    <subcellularLocation>
        <location evidence="2">Cytoplasm</location>
    </subcellularLocation>
    <text evidence="2">Binds to ribosomes.</text>
</comment>
<accession>M5U6B0</accession>
<dbReference type="Pfam" id="PF00009">
    <property type="entry name" value="GTP_EFTU"/>
    <property type="match status" value="1"/>
</dbReference>
<dbReference type="PATRIC" id="fig|1263870.3.peg.1695"/>
<feature type="binding site" evidence="2">
    <location>
        <begin position="25"/>
        <end position="30"/>
    </location>
    <ligand>
        <name>GTP</name>
        <dbReference type="ChEBI" id="CHEBI:37565"/>
    </ligand>
</feature>
<dbReference type="PRINTS" id="PR00315">
    <property type="entry name" value="ELONGATNFCT"/>
</dbReference>
<comment type="catalytic activity">
    <reaction evidence="2">
        <text>GTP + H2O = GDP + phosphate + H(+)</text>
        <dbReference type="Rhea" id="RHEA:19669"/>
        <dbReference type="ChEBI" id="CHEBI:15377"/>
        <dbReference type="ChEBI" id="CHEBI:15378"/>
        <dbReference type="ChEBI" id="CHEBI:37565"/>
        <dbReference type="ChEBI" id="CHEBI:43474"/>
        <dbReference type="ChEBI" id="CHEBI:58189"/>
    </reaction>
</comment>
<dbReference type="FunFam" id="3.40.50.300:FF:000055">
    <property type="entry name" value="GTP-binding protein TypA"/>
    <property type="match status" value="1"/>
</dbReference>
<dbReference type="InterPro" id="IPR000640">
    <property type="entry name" value="EFG_V-like"/>
</dbReference>
<dbReference type="Gene3D" id="2.40.30.10">
    <property type="entry name" value="Translation factors"/>
    <property type="match status" value="1"/>
</dbReference>
<dbReference type="CDD" id="cd03710">
    <property type="entry name" value="BipA_TypA_C"/>
    <property type="match status" value="1"/>
</dbReference>
<dbReference type="GO" id="GO:0000027">
    <property type="term" value="P:ribosomal large subunit assembly"/>
    <property type="evidence" value="ECO:0007669"/>
    <property type="project" value="UniProtKB-UniRule"/>
</dbReference>
<proteinExistence type="inferred from homology"/>
<comment type="subunit">
    <text evidence="2">Monomer.</text>
</comment>
<keyword evidence="2" id="KW-0547">Nucleotide-binding</keyword>
<evidence type="ECO:0000259" key="3">
    <source>
        <dbReference type="PROSITE" id="PS51722"/>
    </source>
</evidence>
<dbReference type="Gene3D" id="3.40.50.300">
    <property type="entry name" value="P-loop containing nucleotide triphosphate hydrolases"/>
    <property type="match status" value="1"/>
</dbReference>
<comment type="caution">
    <text evidence="4">The sequence shown here is derived from an EMBL/GenBank/DDBJ whole genome shotgun (WGS) entry which is preliminary data.</text>
</comment>
<dbReference type="InterPro" id="IPR047041">
    <property type="entry name" value="BipA_GTP-bd_dom"/>
</dbReference>
<dbReference type="Gene3D" id="3.30.70.870">
    <property type="entry name" value="Elongation Factor G (Translational Gtpase), domain 3"/>
    <property type="match status" value="1"/>
</dbReference>
<dbReference type="Pfam" id="PF03144">
    <property type="entry name" value="GTP_EFTU_D2"/>
    <property type="match status" value="1"/>
</dbReference>
<dbReference type="SMART" id="SM00838">
    <property type="entry name" value="EFG_C"/>
    <property type="match status" value="1"/>
</dbReference>
<keyword evidence="5" id="KW-1185">Reference proteome</keyword>
<keyword evidence="2" id="KW-0690">Ribosome biogenesis</keyword>
<dbReference type="PANTHER" id="PTHR42908">
    <property type="entry name" value="TRANSLATION ELONGATION FACTOR-RELATED"/>
    <property type="match status" value="1"/>
</dbReference>
<dbReference type="InterPro" id="IPR006298">
    <property type="entry name" value="BipA"/>
</dbReference>
<comment type="similarity">
    <text evidence="2">Belongs to the TRAFAC class translation factor GTPase superfamily. Classic translation factor GTPase family. BipA subfamily.</text>
</comment>
<reference evidence="4 5" key="1">
    <citation type="journal article" date="2013" name="Mar. Genomics">
        <title>Expression of sulfatases in Rhodopirellula baltica and the diversity of sulfatases in the genus Rhodopirellula.</title>
        <authorList>
            <person name="Wegner C.E."/>
            <person name="Richter-Heitmann T."/>
            <person name="Klindworth A."/>
            <person name="Klockow C."/>
            <person name="Richter M."/>
            <person name="Achstetter T."/>
            <person name="Glockner F.O."/>
            <person name="Harder J."/>
        </authorList>
    </citation>
    <scope>NUCLEOTIDE SEQUENCE [LARGE SCALE GENOMIC DNA]</scope>
    <source>
        <strain evidence="4 5">SM41</strain>
    </source>
</reference>
<dbReference type="Pfam" id="PF21018">
    <property type="entry name" value="BipA_C"/>
    <property type="match status" value="1"/>
</dbReference>
<dbReference type="GO" id="GO:0005525">
    <property type="term" value="F:GTP binding"/>
    <property type="evidence" value="ECO:0007669"/>
    <property type="project" value="UniProtKB-UniRule"/>
</dbReference>
<dbReference type="InterPro" id="IPR035647">
    <property type="entry name" value="EFG_III/V"/>
</dbReference>
<dbReference type="EMBL" id="ANOH01000116">
    <property type="protein sequence ID" value="EMI56985.1"/>
    <property type="molecule type" value="Genomic_DNA"/>
</dbReference>
<keyword evidence="2" id="KW-0963">Cytoplasm</keyword>
<organism evidence="4 5">
    <name type="scientific">Rhodopirellula sallentina SM41</name>
    <dbReference type="NCBI Taxonomy" id="1263870"/>
    <lineage>
        <taxon>Bacteria</taxon>
        <taxon>Pseudomonadati</taxon>
        <taxon>Planctomycetota</taxon>
        <taxon>Planctomycetia</taxon>
        <taxon>Pirellulales</taxon>
        <taxon>Pirellulaceae</taxon>
        <taxon>Rhodopirellula</taxon>
    </lineage>
</organism>
<dbReference type="GO" id="GO:0043022">
    <property type="term" value="F:ribosome binding"/>
    <property type="evidence" value="ECO:0007669"/>
    <property type="project" value="UniProtKB-UniRule"/>
</dbReference>
<dbReference type="InterPro" id="IPR000795">
    <property type="entry name" value="T_Tr_GTP-bd_dom"/>
</dbReference>
<dbReference type="InterPro" id="IPR009000">
    <property type="entry name" value="Transl_B-barrel_sf"/>
</dbReference>
<dbReference type="AlphaFoldDB" id="M5U6B0"/>
<dbReference type="GO" id="GO:0005829">
    <property type="term" value="C:cytosol"/>
    <property type="evidence" value="ECO:0007669"/>
    <property type="project" value="TreeGrafter"/>
</dbReference>
<keyword evidence="2" id="KW-0378">Hydrolase</keyword>
<dbReference type="InterPro" id="IPR005225">
    <property type="entry name" value="Small_GTP-bd"/>
</dbReference>
<evidence type="ECO:0000256" key="2">
    <source>
        <dbReference type="HAMAP-Rule" id="MF_00849"/>
    </source>
</evidence>
<dbReference type="PROSITE" id="PS51722">
    <property type="entry name" value="G_TR_2"/>
    <property type="match status" value="1"/>
</dbReference>
<gene>
    <name evidence="2" type="primary">bipA</name>
    <name evidence="4" type="ORF">RSSM_01584</name>
</gene>
<dbReference type="SUPFAM" id="SSF52540">
    <property type="entry name" value="P-loop containing nucleoside triphosphate hydrolases"/>
    <property type="match status" value="1"/>
</dbReference>
<keyword evidence="2" id="KW-0820">tRNA-binding</keyword>
<dbReference type="GO" id="GO:0000049">
    <property type="term" value="F:tRNA binding"/>
    <property type="evidence" value="ECO:0007669"/>
    <property type="project" value="UniProtKB-KW"/>
</dbReference>
<dbReference type="Pfam" id="PF00679">
    <property type="entry name" value="EFG_C"/>
    <property type="match status" value="1"/>
</dbReference>
<sequence>MNQDTTSASSTREDIRNVVIIAHVDHGKTTLVDCLLRQSGQFRDTELQGERILDSNDLEKERGITILAKNIAIPYRGVKINLIDTPGHADFGGEVERVVKMADGCLVLVDAAEGPMPQTRFVLEKALQAGCKPIVVVNKVDRPDGRPHEALDEALELLADLGGEEQLDDIGFVYTSAKEGFATTDHEVRTENMLPLLDLLVDHIPGPTIDADSDFQMMVTTLDWSEYVGRIAVGRINAGTITTGDTFDLHCLGADGQPTKRKVKPSGLYLFDNLGRVAADKASAGDLVAIEGLDDVEIGDTLTAVGSDNPLPRLRVDEPTLEMVFSVNSSPMAGREGKYVTTRQIKARLEKELERNVALRVRMIEGTEAYGVAGRGVLHLAILIETMRREGFELSVAKPHVVFKTIDGKKHEPFETLRIEVPTDVMGPVMELVGLRRGQLEEMKQRGDYSLLKFIVPSRGLIGLRTKLLNATKGTAIIHHRFESYRVVDGEVPRRANGVLVSMTGGKTMPFALFALQERSELFVPAGVEVYEGMIVGENAREGDMVVNPSREKKLTNMRASGSDENVILKPPRDMSLETALEYIEDDELVEVTPESIRLRKMALKESERRRKGRNA</sequence>
<keyword evidence="2" id="KW-0694">RNA-binding</keyword>
<dbReference type="GO" id="GO:1990904">
    <property type="term" value="C:ribonucleoprotein complex"/>
    <property type="evidence" value="ECO:0007669"/>
    <property type="project" value="TreeGrafter"/>
</dbReference>
<dbReference type="HAMAP" id="MF_00849">
    <property type="entry name" value="BipA"/>
    <property type="match status" value="1"/>
</dbReference>
<dbReference type="FunFam" id="3.30.70.870:FF:000003">
    <property type="entry name" value="GTP-binding protein TypA"/>
    <property type="match status" value="1"/>
</dbReference>
<evidence type="ECO:0000313" key="5">
    <source>
        <dbReference type="Proteomes" id="UP000011885"/>
    </source>
</evidence>
<dbReference type="InterPro" id="IPR027417">
    <property type="entry name" value="P-loop_NTPase"/>
</dbReference>
<dbReference type="GO" id="GO:0019843">
    <property type="term" value="F:rRNA binding"/>
    <property type="evidence" value="ECO:0007669"/>
    <property type="project" value="UniProtKB-KW"/>
</dbReference>
<dbReference type="Proteomes" id="UP000011885">
    <property type="component" value="Unassembled WGS sequence"/>
</dbReference>
<dbReference type="InterPro" id="IPR035651">
    <property type="entry name" value="BipA_V"/>
</dbReference>
<dbReference type="InterPro" id="IPR047042">
    <property type="entry name" value="BipA_II"/>
</dbReference>
<dbReference type="CDD" id="cd01891">
    <property type="entry name" value="TypA_BipA"/>
    <property type="match status" value="1"/>
</dbReference>
<dbReference type="NCBIfam" id="TIGR01394">
    <property type="entry name" value="TypA_BipA"/>
    <property type="match status" value="1"/>
</dbReference>
<feature type="binding site" evidence="2">
    <location>
        <begin position="138"/>
        <end position="141"/>
    </location>
    <ligand>
        <name>GTP</name>
        <dbReference type="ChEBI" id="CHEBI:37565"/>
    </ligand>
</feature>
<dbReference type="InterPro" id="IPR004161">
    <property type="entry name" value="EFTu-like_2"/>
</dbReference>
<feature type="domain" description="Tr-type G" evidence="3">
    <location>
        <begin position="13"/>
        <end position="208"/>
    </location>
</feature>
<dbReference type="RefSeq" id="WP_008676093.1">
    <property type="nucleotide sequence ID" value="NZ_ANOH01000116.1"/>
</dbReference>
<dbReference type="CDD" id="cd03691">
    <property type="entry name" value="BipA_TypA_II"/>
    <property type="match status" value="1"/>
</dbReference>
<name>M5U6B0_9BACT</name>
<evidence type="ECO:0000256" key="1">
    <source>
        <dbReference type="ARBA" id="ARBA00023134"/>
    </source>
</evidence>
<dbReference type="FunFam" id="2.40.50.250:FF:000001">
    <property type="entry name" value="GTP-binding protein TypA"/>
    <property type="match status" value="1"/>
</dbReference>
<dbReference type="InterPro" id="IPR042116">
    <property type="entry name" value="TypA/BipA_C"/>
</dbReference>
<dbReference type="Gene3D" id="3.30.70.240">
    <property type="match status" value="1"/>
</dbReference>
<dbReference type="Gene3D" id="2.40.50.250">
    <property type="entry name" value="bipa protein"/>
    <property type="match status" value="1"/>
</dbReference>
<dbReference type="PROSITE" id="PS00301">
    <property type="entry name" value="G_TR_1"/>
    <property type="match status" value="1"/>
</dbReference>
<dbReference type="PANTHER" id="PTHR42908:SF8">
    <property type="entry name" value="TR-TYPE G DOMAIN-CONTAINING PROTEIN"/>
    <property type="match status" value="1"/>
</dbReference>
<dbReference type="InterPro" id="IPR031157">
    <property type="entry name" value="G_TR_CS"/>
</dbReference>
<dbReference type="SUPFAM" id="SSF50447">
    <property type="entry name" value="Translation proteins"/>
    <property type="match status" value="1"/>
</dbReference>
<dbReference type="FunFam" id="3.30.70.240:FF:000002">
    <property type="entry name" value="GTP-binding protein TypA"/>
    <property type="match status" value="1"/>
</dbReference>
<dbReference type="SUPFAM" id="SSF54980">
    <property type="entry name" value="EF-G C-terminal domain-like"/>
    <property type="match status" value="2"/>
</dbReference>
<keyword evidence="2" id="KW-0699">rRNA-binding</keyword>
<dbReference type="InterPro" id="IPR047043">
    <property type="entry name" value="BipA_III"/>
</dbReference>
<dbReference type="GO" id="GO:0003924">
    <property type="term" value="F:GTPase activity"/>
    <property type="evidence" value="ECO:0007669"/>
    <property type="project" value="UniProtKB-UniRule"/>
</dbReference>
<evidence type="ECO:0000313" key="4">
    <source>
        <dbReference type="EMBL" id="EMI56985.1"/>
    </source>
</evidence>